<proteinExistence type="predicted"/>
<comment type="caution">
    <text evidence="1">The sequence shown here is derived from an EMBL/GenBank/DDBJ whole genome shotgun (WGS) entry which is preliminary data.</text>
</comment>
<dbReference type="EMBL" id="BJUK01000079">
    <property type="protein sequence ID" value="GEK49200.1"/>
    <property type="molecule type" value="Genomic_DNA"/>
</dbReference>
<evidence type="ECO:0000313" key="2">
    <source>
        <dbReference type="Proteomes" id="UP000321275"/>
    </source>
</evidence>
<reference evidence="1 2" key="1">
    <citation type="submission" date="2019-07" db="EMBL/GenBank/DDBJ databases">
        <title>Whole genome shotgun sequence of Halomonas pacifica NBRC 102220.</title>
        <authorList>
            <person name="Hosoyama A."/>
            <person name="Uohara A."/>
            <person name="Ohji S."/>
            <person name="Ichikawa N."/>
        </authorList>
    </citation>
    <scope>NUCLEOTIDE SEQUENCE [LARGE SCALE GENOMIC DNA]</scope>
    <source>
        <strain evidence="1 2">NBRC 102220</strain>
    </source>
</reference>
<gene>
    <name evidence="1" type="ORF">HPA02_34830</name>
</gene>
<accession>A0A510XGV2</accession>
<name>A0A510XGV2_9GAMM</name>
<dbReference type="RefSeq" id="WP_146804513.1">
    <property type="nucleotide sequence ID" value="NZ_BJUK01000079.1"/>
</dbReference>
<evidence type="ECO:0000313" key="1">
    <source>
        <dbReference type="EMBL" id="GEK49200.1"/>
    </source>
</evidence>
<dbReference type="Proteomes" id="UP000321275">
    <property type="component" value="Unassembled WGS sequence"/>
</dbReference>
<organism evidence="1 2">
    <name type="scientific">Bisbaumannia pacifica</name>
    <dbReference type="NCBI Taxonomy" id="77098"/>
    <lineage>
        <taxon>Bacteria</taxon>
        <taxon>Pseudomonadati</taxon>
        <taxon>Pseudomonadota</taxon>
        <taxon>Gammaproteobacteria</taxon>
        <taxon>Oceanospirillales</taxon>
        <taxon>Halomonadaceae</taxon>
        <taxon>Bisbaumannia</taxon>
    </lineage>
</organism>
<protein>
    <submittedName>
        <fullName evidence="1">Uncharacterized protein</fullName>
    </submittedName>
</protein>
<sequence>MDRIDELERRMEALERKSTRNEMVSMYLMDATLELSRAIQKGGSASDSAHAALATESVKQALEMLKDPSGHEGASRGE</sequence>
<dbReference type="AlphaFoldDB" id="A0A510XGV2"/>
<keyword evidence="2" id="KW-1185">Reference proteome</keyword>